<feature type="region of interest" description="Disordered" evidence="2">
    <location>
        <begin position="191"/>
        <end position="303"/>
    </location>
</feature>
<dbReference type="InterPro" id="IPR001680">
    <property type="entry name" value="WD40_rpt"/>
</dbReference>
<dbReference type="PROSITE" id="PS50082">
    <property type="entry name" value="WD_REPEATS_2"/>
    <property type="match status" value="1"/>
</dbReference>
<gene>
    <name evidence="4" type="ORF">PCOR1329_LOCUS63516</name>
</gene>
<feature type="compositionally biased region" description="Low complexity" evidence="2">
    <location>
        <begin position="267"/>
        <end position="291"/>
    </location>
</feature>
<reference evidence="4" key="1">
    <citation type="submission" date="2023-10" db="EMBL/GenBank/DDBJ databases">
        <authorList>
            <person name="Chen Y."/>
            <person name="Shah S."/>
            <person name="Dougan E. K."/>
            <person name="Thang M."/>
            <person name="Chan C."/>
        </authorList>
    </citation>
    <scope>NUCLEOTIDE SEQUENCE [LARGE SCALE GENOMIC DNA]</scope>
</reference>
<keyword evidence="5" id="KW-1185">Reference proteome</keyword>
<feature type="domain" description="Anaphase-promoting complex subunit 4-like WD40" evidence="3">
    <location>
        <begin position="89"/>
        <end position="144"/>
    </location>
</feature>
<dbReference type="Pfam" id="PF12894">
    <property type="entry name" value="ANAPC4_WD40"/>
    <property type="match status" value="1"/>
</dbReference>
<dbReference type="EMBL" id="CAUYUJ010018060">
    <property type="protein sequence ID" value="CAK0880356.1"/>
    <property type="molecule type" value="Genomic_DNA"/>
</dbReference>
<feature type="compositionally biased region" description="Basic residues" evidence="2">
    <location>
        <begin position="229"/>
        <end position="266"/>
    </location>
</feature>
<name>A0ABN9W2S3_9DINO</name>
<accession>A0ABN9W2S3</accession>
<sequence>MHYCQQQKRLFTGGLANGRVVVWDASILPIQQVATIPDGADAVLGSKVSSMDYDLSTGTLFTAMKDGLTLWAVKSSHVGAWGRRMGSIPGVAGEARGLAWMPGSKELVAGLPSGAAVVFDVEAGEASYAFQAHREEITSIMWLEESRRLITASKDKTVNGSGTSPKPAVPSRPPGLLTASSTSARLQALPAAARGRSRAARRSAPAPCSGTLGQARATLSARAATCAPRRARWRAERRRPRWGATRPPRRARARRPRPLPRRRRPATTRTTTSPGGTADPPAAPGAPVAAARPPPPPRVEGFSEGLRRPALRLLLLLLRLGFLCKVSCGLASSVRPGSAWVHSRHPPAGRRAAHAVWCRGAAARQPRARAHVRG</sequence>
<evidence type="ECO:0000256" key="2">
    <source>
        <dbReference type="SAM" id="MobiDB-lite"/>
    </source>
</evidence>
<comment type="caution">
    <text evidence="4">The sequence shown here is derived from an EMBL/GenBank/DDBJ whole genome shotgun (WGS) entry which is preliminary data.</text>
</comment>
<feature type="region of interest" description="Disordered" evidence="2">
    <location>
        <begin position="153"/>
        <end position="178"/>
    </location>
</feature>
<proteinExistence type="predicted"/>
<evidence type="ECO:0000259" key="3">
    <source>
        <dbReference type="Pfam" id="PF12894"/>
    </source>
</evidence>
<evidence type="ECO:0000313" key="4">
    <source>
        <dbReference type="EMBL" id="CAK0880356.1"/>
    </source>
</evidence>
<feature type="repeat" description="WD" evidence="1">
    <location>
        <begin position="130"/>
        <end position="158"/>
    </location>
</feature>
<dbReference type="InterPro" id="IPR015943">
    <property type="entry name" value="WD40/YVTN_repeat-like_dom_sf"/>
</dbReference>
<dbReference type="Gene3D" id="2.130.10.10">
    <property type="entry name" value="YVTN repeat-like/Quinoprotein amine dehydrogenase"/>
    <property type="match status" value="1"/>
</dbReference>
<keyword evidence="1" id="KW-0853">WD repeat</keyword>
<dbReference type="SUPFAM" id="SSF50978">
    <property type="entry name" value="WD40 repeat-like"/>
    <property type="match status" value="1"/>
</dbReference>
<dbReference type="InterPro" id="IPR036322">
    <property type="entry name" value="WD40_repeat_dom_sf"/>
</dbReference>
<protein>
    <recommendedName>
        <fullName evidence="3">Anaphase-promoting complex subunit 4-like WD40 domain-containing protein</fullName>
    </recommendedName>
</protein>
<evidence type="ECO:0000256" key="1">
    <source>
        <dbReference type="PROSITE-ProRule" id="PRU00221"/>
    </source>
</evidence>
<organism evidence="4 5">
    <name type="scientific">Prorocentrum cordatum</name>
    <dbReference type="NCBI Taxonomy" id="2364126"/>
    <lineage>
        <taxon>Eukaryota</taxon>
        <taxon>Sar</taxon>
        <taxon>Alveolata</taxon>
        <taxon>Dinophyceae</taxon>
        <taxon>Prorocentrales</taxon>
        <taxon>Prorocentraceae</taxon>
        <taxon>Prorocentrum</taxon>
    </lineage>
</organism>
<dbReference type="Proteomes" id="UP001189429">
    <property type="component" value="Unassembled WGS sequence"/>
</dbReference>
<evidence type="ECO:0000313" key="5">
    <source>
        <dbReference type="Proteomes" id="UP001189429"/>
    </source>
</evidence>
<dbReference type="InterPro" id="IPR024977">
    <property type="entry name" value="Apc4-like_WD40_dom"/>
</dbReference>